<dbReference type="Pfam" id="PF16922">
    <property type="entry name" value="SLD5_C"/>
    <property type="match status" value="1"/>
</dbReference>
<dbReference type="EMBL" id="JANTQA010000072">
    <property type="protein sequence ID" value="KAJ3424345.1"/>
    <property type="molecule type" value="Genomic_DNA"/>
</dbReference>
<name>A0AAV7Y854_9EUKA</name>
<dbReference type="PIRSF" id="PIRSF007764">
    <property type="entry name" value="Sld5"/>
    <property type="match status" value="1"/>
</dbReference>
<keyword evidence="12" id="KW-1185">Reference proteome</keyword>
<evidence type="ECO:0000256" key="2">
    <source>
        <dbReference type="ARBA" id="ARBA00008187"/>
    </source>
</evidence>
<comment type="caution">
    <text evidence="9">The sequence shown here is derived from an EMBL/GenBank/DDBJ whole genome shotgun (WGS) entry which is preliminary data.</text>
</comment>
<evidence type="ECO:0000256" key="6">
    <source>
        <dbReference type="PIRNR" id="PIRNR007764"/>
    </source>
</evidence>
<comment type="function">
    <text evidence="6">The GINS complex plays an essential role in the initiation of DNA replication.</text>
</comment>
<dbReference type="InterPro" id="IPR021151">
    <property type="entry name" value="GINS_A"/>
</dbReference>
<dbReference type="InterPro" id="IPR031633">
    <property type="entry name" value="SLD5_C"/>
</dbReference>
<dbReference type="SUPFAM" id="SSF158573">
    <property type="entry name" value="GINS helical bundle-like"/>
    <property type="match status" value="1"/>
</dbReference>
<feature type="domain" description="GINS subunit" evidence="7">
    <location>
        <begin position="48"/>
        <end position="135"/>
    </location>
</feature>
<comment type="subcellular location">
    <subcellularLocation>
        <location evidence="1 6">Nucleus</location>
    </subcellularLocation>
</comment>
<evidence type="ECO:0000256" key="5">
    <source>
        <dbReference type="ARBA" id="ARBA00023242"/>
    </source>
</evidence>
<dbReference type="AlphaFoldDB" id="A0AAV7Y854"/>
<evidence type="ECO:0000256" key="3">
    <source>
        <dbReference type="ARBA" id="ARBA00014804"/>
    </source>
</evidence>
<evidence type="ECO:0000259" key="7">
    <source>
        <dbReference type="Pfam" id="PF05916"/>
    </source>
</evidence>
<proteinExistence type="inferred from homology"/>
<dbReference type="InterPro" id="IPR038749">
    <property type="entry name" value="Sld5_GINS_A"/>
</dbReference>
<evidence type="ECO:0000259" key="8">
    <source>
        <dbReference type="Pfam" id="PF16922"/>
    </source>
</evidence>
<dbReference type="PANTHER" id="PTHR21206">
    <property type="entry name" value="SLD5 PROTEIN"/>
    <property type="match status" value="1"/>
</dbReference>
<dbReference type="GO" id="GO:0000811">
    <property type="term" value="C:GINS complex"/>
    <property type="evidence" value="ECO:0007669"/>
    <property type="project" value="UniProtKB-UniRule"/>
</dbReference>
<dbReference type="GO" id="GO:0000727">
    <property type="term" value="P:double-strand break repair via break-induced replication"/>
    <property type="evidence" value="ECO:0007669"/>
    <property type="project" value="TreeGrafter"/>
</dbReference>
<dbReference type="EMBL" id="JAOAOG010000331">
    <property type="protein sequence ID" value="KAJ6227868.1"/>
    <property type="molecule type" value="Genomic_DNA"/>
</dbReference>
<dbReference type="Pfam" id="PF05916">
    <property type="entry name" value="Sld5"/>
    <property type="match status" value="1"/>
</dbReference>
<evidence type="ECO:0000313" key="9">
    <source>
        <dbReference type="EMBL" id="KAJ3424345.1"/>
    </source>
</evidence>
<accession>A0AAV7Y854</accession>
<sequence length="212" mass="25170">METTNNITVLSSFIQAWTNEKNSPEIFPYETDLITEIRNHINTQQQIIDKNLEQIKEEETNNNDSQLMFLTNIMLMEVERLNYLLRSYLRMRLDKIEKYPVYILKNQQVRESLSKEEQQFLAGYFKLFEKHMKNSFLEKLPKPLQKIDDEEEGMVAKPDVNNYVACKINEDLGEVQFLEADTFNLTLKKDDSYIINYDHIKPFIQSNKVSLI</sequence>
<dbReference type="Proteomes" id="UP001150062">
    <property type="component" value="Unassembled WGS sequence"/>
</dbReference>
<dbReference type="InterPro" id="IPR008591">
    <property type="entry name" value="GINS_Sld5"/>
</dbReference>
<dbReference type="InterPro" id="IPR036224">
    <property type="entry name" value="GINS_bundle-like_dom_sf"/>
</dbReference>
<dbReference type="GO" id="GO:0006261">
    <property type="term" value="P:DNA-templated DNA replication"/>
    <property type="evidence" value="ECO:0007669"/>
    <property type="project" value="InterPro"/>
</dbReference>
<evidence type="ECO:0000256" key="4">
    <source>
        <dbReference type="ARBA" id="ARBA00022705"/>
    </source>
</evidence>
<keyword evidence="4 6" id="KW-0235">DNA replication</keyword>
<keyword evidence="5 6" id="KW-0539">Nucleus</keyword>
<organism evidence="9 11">
    <name type="scientific">Anaeramoeba flamelloides</name>
    <dbReference type="NCBI Taxonomy" id="1746091"/>
    <lineage>
        <taxon>Eukaryota</taxon>
        <taxon>Metamonada</taxon>
        <taxon>Anaeramoebidae</taxon>
        <taxon>Anaeramoeba</taxon>
    </lineage>
</organism>
<dbReference type="CDD" id="cd21692">
    <property type="entry name" value="GINS_B_Sld5"/>
    <property type="match status" value="1"/>
</dbReference>
<evidence type="ECO:0000313" key="11">
    <source>
        <dbReference type="Proteomes" id="UP001146793"/>
    </source>
</evidence>
<dbReference type="Gene3D" id="1.20.58.1030">
    <property type="match status" value="1"/>
</dbReference>
<comment type="similarity">
    <text evidence="2 6">Belongs to the GINS4/SLD5 family.</text>
</comment>
<reference evidence="9" key="2">
    <citation type="submission" date="2022-08" db="EMBL/GenBank/DDBJ databases">
        <title>Novel sulphate-reducing endosymbionts in the free-living metamonad Anaeramoeba.</title>
        <authorList>
            <person name="Jerlstrom-Hultqvist J."/>
            <person name="Cepicka I."/>
            <person name="Gallot-Lavallee L."/>
            <person name="Salas-Leiva D."/>
            <person name="Curtis B.A."/>
            <person name="Zahonova K."/>
            <person name="Pipaliya S."/>
            <person name="Dacks J."/>
            <person name="Roger A.J."/>
        </authorList>
    </citation>
    <scope>NUCLEOTIDE SEQUENCE</scope>
    <source>
        <strain evidence="9">Busselton2</strain>
    </source>
</reference>
<dbReference type="PANTHER" id="PTHR21206:SF0">
    <property type="entry name" value="DNA REPLICATION COMPLEX GINS PROTEIN SLD5"/>
    <property type="match status" value="1"/>
</dbReference>
<evidence type="ECO:0000313" key="10">
    <source>
        <dbReference type="EMBL" id="KAJ6227868.1"/>
    </source>
</evidence>
<protein>
    <recommendedName>
        <fullName evidence="3 6">DNA replication complex GINS protein SLD5</fullName>
    </recommendedName>
</protein>
<dbReference type="CDD" id="cd11711">
    <property type="entry name" value="GINS_A_Sld5"/>
    <property type="match status" value="1"/>
</dbReference>
<feature type="domain" description="DNA replication complex GINS protein SLD5 C-terminal" evidence="8">
    <location>
        <begin position="158"/>
        <end position="212"/>
    </location>
</feature>
<reference evidence="10" key="1">
    <citation type="submission" date="2022-08" db="EMBL/GenBank/DDBJ databases">
        <title>Novel sulfate-reducing endosymbionts in the free-living metamonad Anaeramoeba.</title>
        <authorList>
            <person name="Jerlstrom-Hultqvist J."/>
            <person name="Cepicka I."/>
            <person name="Gallot-Lavallee L."/>
            <person name="Salas-Leiva D."/>
            <person name="Curtis B.A."/>
            <person name="Zahonova K."/>
            <person name="Pipaliya S."/>
            <person name="Dacks J."/>
            <person name="Roger A.J."/>
        </authorList>
    </citation>
    <scope>NUCLEOTIDE SEQUENCE</scope>
    <source>
        <strain evidence="10">Schooner1</strain>
    </source>
</reference>
<evidence type="ECO:0000313" key="12">
    <source>
        <dbReference type="Proteomes" id="UP001150062"/>
    </source>
</evidence>
<dbReference type="Proteomes" id="UP001146793">
    <property type="component" value="Unassembled WGS sequence"/>
</dbReference>
<evidence type="ECO:0000256" key="1">
    <source>
        <dbReference type="ARBA" id="ARBA00004123"/>
    </source>
</evidence>
<dbReference type="SUPFAM" id="SSF160059">
    <property type="entry name" value="PriA/YqbF domain"/>
    <property type="match status" value="1"/>
</dbReference>
<gene>
    <name evidence="9" type="ORF">M0812_29063</name>
    <name evidence="10" type="ORF">M0813_09281</name>
</gene>